<feature type="domain" description="UspA" evidence="2">
    <location>
        <begin position="5"/>
        <end position="143"/>
    </location>
</feature>
<evidence type="ECO:0000259" key="2">
    <source>
        <dbReference type="Pfam" id="PF00582"/>
    </source>
</evidence>
<dbReference type="InterPro" id="IPR006016">
    <property type="entry name" value="UspA"/>
</dbReference>
<dbReference type="STRING" id="1795632.TH606_04675"/>
<dbReference type="Pfam" id="PF00582">
    <property type="entry name" value="Usp"/>
    <property type="match status" value="1"/>
</dbReference>
<dbReference type="SUPFAM" id="SSF52402">
    <property type="entry name" value="Adenine nucleotide alpha hydrolases-like"/>
    <property type="match status" value="1"/>
</dbReference>
<dbReference type="InterPro" id="IPR006015">
    <property type="entry name" value="Universal_stress_UspA"/>
</dbReference>
<reference evidence="3 4" key="1">
    <citation type="submission" date="2016-02" db="EMBL/GenBank/DDBJ databases">
        <title>Draft genome sequence of Thermodesulfatator sp. S606.</title>
        <authorList>
            <person name="Lai Q."/>
            <person name="Cao J."/>
            <person name="Dupont S."/>
            <person name="Shao Z."/>
            <person name="Jebbar M."/>
            <person name="Alain K."/>
        </authorList>
    </citation>
    <scope>NUCLEOTIDE SEQUENCE [LARGE SCALE GENOMIC DNA]</scope>
    <source>
        <strain evidence="3 4">S606</strain>
    </source>
</reference>
<dbReference type="Proteomes" id="UP000076964">
    <property type="component" value="Unassembled WGS sequence"/>
</dbReference>
<gene>
    <name evidence="3" type="ORF">TH606_04675</name>
</gene>
<dbReference type="PANTHER" id="PTHR46268">
    <property type="entry name" value="STRESS RESPONSE PROTEIN NHAX"/>
    <property type="match status" value="1"/>
</dbReference>
<dbReference type="PRINTS" id="PR01438">
    <property type="entry name" value="UNVRSLSTRESS"/>
</dbReference>
<evidence type="ECO:0000313" key="3">
    <source>
        <dbReference type="EMBL" id="OAG27830.1"/>
    </source>
</evidence>
<dbReference type="CDD" id="cd00293">
    <property type="entry name" value="USP-like"/>
    <property type="match status" value="1"/>
</dbReference>
<accession>A0A177E8U1</accession>
<protein>
    <recommendedName>
        <fullName evidence="2">UspA domain-containing protein</fullName>
    </recommendedName>
</protein>
<dbReference type="AlphaFoldDB" id="A0A177E8U1"/>
<evidence type="ECO:0000313" key="4">
    <source>
        <dbReference type="Proteomes" id="UP000076964"/>
    </source>
</evidence>
<keyword evidence="4" id="KW-1185">Reference proteome</keyword>
<dbReference type="InterPro" id="IPR014729">
    <property type="entry name" value="Rossmann-like_a/b/a_fold"/>
</dbReference>
<sequence>MSVEIKKIAVGLDGSEKSFKALKETLALAKKLGAEVVALHVLPVPAEFADFGGMLVEIEAELRKEGEAILARGAEEAKKEDVPYTGVILQGDIAESMANYAAEQGVDLLVVGYQGKSKLSELIMGSVTSKLLGISSVPVLVIK</sequence>
<dbReference type="OrthoDB" id="8564780at2"/>
<proteinExistence type="inferred from homology"/>
<dbReference type="PANTHER" id="PTHR46268:SF6">
    <property type="entry name" value="UNIVERSAL STRESS PROTEIN UP12"/>
    <property type="match status" value="1"/>
</dbReference>
<comment type="similarity">
    <text evidence="1">Belongs to the universal stress protein A family.</text>
</comment>
<dbReference type="EMBL" id="LSFI01000018">
    <property type="protein sequence ID" value="OAG27830.1"/>
    <property type="molecule type" value="Genomic_DNA"/>
</dbReference>
<name>A0A177E8U1_9BACT</name>
<dbReference type="RefSeq" id="WP_068541741.1">
    <property type="nucleotide sequence ID" value="NZ_LSFI01000018.1"/>
</dbReference>
<evidence type="ECO:0000256" key="1">
    <source>
        <dbReference type="ARBA" id="ARBA00008791"/>
    </source>
</evidence>
<dbReference type="Gene3D" id="3.40.50.620">
    <property type="entry name" value="HUPs"/>
    <property type="match status" value="1"/>
</dbReference>
<comment type="caution">
    <text evidence="3">The sequence shown here is derived from an EMBL/GenBank/DDBJ whole genome shotgun (WGS) entry which is preliminary data.</text>
</comment>
<organism evidence="3 4">
    <name type="scientific">Thermodesulfatator autotrophicus</name>
    <dbReference type="NCBI Taxonomy" id="1795632"/>
    <lineage>
        <taxon>Bacteria</taxon>
        <taxon>Pseudomonadati</taxon>
        <taxon>Thermodesulfobacteriota</taxon>
        <taxon>Thermodesulfobacteria</taxon>
        <taxon>Thermodesulfobacteriales</taxon>
        <taxon>Thermodesulfatatoraceae</taxon>
        <taxon>Thermodesulfatator</taxon>
    </lineage>
</organism>